<dbReference type="OrthoDB" id="435881at2759"/>
<dbReference type="InterPro" id="IPR036397">
    <property type="entry name" value="RNaseH_sf"/>
</dbReference>
<evidence type="ECO:0000256" key="1">
    <source>
        <dbReference type="ARBA" id="ARBA00005862"/>
    </source>
</evidence>
<feature type="site" description="Electron transfer via tryptophanyl radical" evidence="5">
    <location>
        <position position="964"/>
    </location>
</feature>
<dbReference type="InterPro" id="IPR036770">
    <property type="entry name" value="Ankyrin_rpt-contain_sf"/>
</dbReference>
<dbReference type="PANTHER" id="PTHR11455">
    <property type="entry name" value="CRYPTOCHROME"/>
    <property type="match status" value="1"/>
</dbReference>
<proteinExistence type="inferred from homology"/>
<dbReference type="InterPro" id="IPR036134">
    <property type="entry name" value="Crypto/Photolyase_FAD-like_sf"/>
</dbReference>
<dbReference type="InterPro" id="IPR005101">
    <property type="entry name" value="Cryptochr/Photolyase_FAD-bd"/>
</dbReference>
<dbReference type="SMART" id="SM00248">
    <property type="entry name" value="ANK"/>
    <property type="match status" value="6"/>
</dbReference>
<dbReference type="PANTHER" id="PTHR11455:SF9">
    <property type="entry name" value="CRYPTOCHROME CIRCADIAN CLOCK 5 ISOFORM X1"/>
    <property type="match status" value="1"/>
</dbReference>
<sequence length="1172" mass="127466">MSIRMQATRGLPRGTGFSAGGAGSQRWTEVRLPHLAMSLCIKKPSSGDHAAHGIAADLGIAFADSEDSTGVDGSCLGAQMLQVLKAHGASLQADSGGLTPVFYAAMCGNTCCLKHLLALEGPKVFAQRDKFGRSALYWAAANNQKEATEWILAHCAGEIGVDDTNFGGQTVLAKAAWCDLPEIAEVLLKFRADPSKVDEQGRNALHKASWGPDGGRNGVKMVGGREAGGSPKCVQLFLEGWMPCIHVRDAFGATPVQVASSSGAADSLEILLASADGRREATRALASTAFRGQRVCLNQLLAALADPYSCQSWGHSALDHAVAGERDGAVEELIGHLVRDGSCKELDDMMRSAVGCACRMRCSRVLGKLLASFQVDAADDFLGLCVATAFENLGPQKSWPPFQMPLPPLPPLPMWGGARGALEPRKVENLDPDLDLTELHECLRLLLSAGATVTEPTLTLALRHGLVQEPDLLEDLVLACRVPLDWPLVAAVESQDGQAARCLLSARADPSAHGGLALASAAAEGHVCLLQALASALPSPSQLECSAVFPSPRPWPLDSLDSLDTDGQTVPLILVAARFGQAECITLLSEDVRERDDGELWIQKAAEQATLAGHPDIAHWLVGKTHENLPTCQAAKVLSFEVERRTSSFEVAHRAPSLPPLNTFSAIAEASKQQDLASCSHALDASSISFVGTTTEASDAVRRLRSDLQRGAAGGAVIGVDLECYHEVVCTVQVSWQSCGVARHCIFDALLLHDDMNQILEGLFTDAGVVKVFHSPHNDLRWLRSNFGLRVCNIFDTATAYQLHRNTVNSVSLKDVCQEILGRTLEKQYQKADWRLRPLPTDMLLYASTDAWVLVPLFVRFCELMSADELLGIWTSCCEMLQSVEQKDLPHIRISLSHHEADGENPLLQVSQRPTQSDVSLMEMPRILFREMAYLMGDTWLLKPFSQLQSLVCLQIPYTRPIPWAKNKKFLAAWESGRTGYPFIDACMRQLARVGWMHHLARHAVACFLTRGDLWLSWEQGRDVFDKLLIDADWSLNNMNWLGLSGAAPWSPPFFRVYHPVPKMDSSLNVQDPEGKFIREFVPELRKMPSKYIYAPWTAPKEVQQSAGCVVGKDYPKPIVDHDTASKANLERFKKALAAARSTPTKKGPTTGSAQKRKASGSSASGKRCKFG</sequence>
<keyword evidence="2 4" id="KW-0285">Flavoprotein</keyword>
<dbReference type="InterPro" id="IPR002562">
    <property type="entry name" value="3'-5'_exonuclease_dom"/>
</dbReference>
<organism evidence="8 9">
    <name type="scientific">Symbiodinium natans</name>
    <dbReference type="NCBI Taxonomy" id="878477"/>
    <lineage>
        <taxon>Eukaryota</taxon>
        <taxon>Sar</taxon>
        <taxon>Alveolata</taxon>
        <taxon>Dinophyceae</taxon>
        <taxon>Suessiales</taxon>
        <taxon>Symbiodiniaceae</taxon>
        <taxon>Symbiodinium</taxon>
    </lineage>
</organism>
<dbReference type="AlphaFoldDB" id="A0A812RB94"/>
<dbReference type="Gene3D" id="1.25.40.20">
    <property type="entry name" value="Ankyrin repeat-containing domain"/>
    <property type="match status" value="2"/>
</dbReference>
<keyword evidence="9" id="KW-1185">Reference proteome</keyword>
<dbReference type="SMART" id="SM00474">
    <property type="entry name" value="35EXOc"/>
    <property type="match status" value="1"/>
</dbReference>
<evidence type="ECO:0000313" key="9">
    <source>
        <dbReference type="Proteomes" id="UP000604046"/>
    </source>
</evidence>
<dbReference type="GO" id="GO:0003677">
    <property type="term" value="F:DNA binding"/>
    <property type="evidence" value="ECO:0007669"/>
    <property type="project" value="TreeGrafter"/>
</dbReference>
<dbReference type="SUPFAM" id="SSF48403">
    <property type="entry name" value="Ankyrin repeat"/>
    <property type="match status" value="3"/>
</dbReference>
<evidence type="ECO:0000256" key="5">
    <source>
        <dbReference type="PIRSR" id="PIRSR602081-2"/>
    </source>
</evidence>
<feature type="region of interest" description="Disordered" evidence="6">
    <location>
        <begin position="1136"/>
        <end position="1172"/>
    </location>
</feature>
<reference evidence="8" key="1">
    <citation type="submission" date="2021-02" db="EMBL/GenBank/DDBJ databases">
        <authorList>
            <person name="Dougan E. K."/>
            <person name="Rhodes N."/>
            <person name="Thang M."/>
            <person name="Chan C."/>
        </authorList>
    </citation>
    <scope>NUCLEOTIDE SEQUENCE</scope>
</reference>
<evidence type="ECO:0000256" key="4">
    <source>
        <dbReference type="PIRSR" id="PIRSR602081-1"/>
    </source>
</evidence>
<dbReference type="InterPro" id="IPR002110">
    <property type="entry name" value="Ankyrin_rpt"/>
</dbReference>
<dbReference type="EMBL" id="CAJNDS010002324">
    <property type="protein sequence ID" value="CAE7432218.1"/>
    <property type="molecule type" value="Genomic_DNA"/>
</dbReference>
<protein>
    <submittedName>
        <fullName evidence="8">UVR3 protein</fullName>
    </submittedName>
</protein>
<accession>A0A812RB94</accession>
<gene>
    <name evidence="8" type="primary">UVR3</name>
    <name evidence="8" type="ORF">SNAT2548_LOCUS23496</name>
</gene>
<comment type="caution">
    <text evidence="8">The sequence shown here is derived from an EMBL/GenBank/DDBJ whole genome shotgun (WGS) entry which is preliminary data.</text>
</comment>
<dbReference type="GO" id="GO:0071949">
    <property type="term" value="F:FAD binding"/>
    <property type="evidence" value="ECO:0007669"/>
    <property type="project" value="TreeGrafter"/>
</dbReference>
<dbReference type="SUPFAM" id="SSF48173">
    <property type="entry name" value="Cryptochrome/photolyase FAD-binding domain"/>
    <property type="match status" value="1"/>
</dbReference>
<dbReference type="GO" id="GO:0006139">
    <property type="term" value="P:nucleobase-containing compound metabolic process"/>
    <property type="evidence" value="ECO:0007669"/>
    <property type="project" value="InterPro"/>
</dbReference>
<dbReference type="GO" id="GO:0032922">
    <property type="term" value="P:circadian regulation of gene expression"/>
    <property type="evidence" value="ECO:0007669"/>
    <property type="project" value="TreeGrafter"/>
</dbReference>
<name>A0A812RB94_9DINO</name>
<evidence type="ECO:0000259" key="7">
    <source>
        <dbReference type="SMART" id="SM00474"/>
    </source>
</evidence>
<feature type="compositionally biased region" description="Polar residues" evidence="6">
    <location>
        <begin position="1142"/>
        <end position="1151"/>
    </location>
</feature>
<dbReference type="InterPro" id="IPR012337">
    <property type="entry name" value="RNaseH-like_sf"/>
</dbReference>
<dbReference type="SUPFAM" id="SSF53098">
    <property type="entry name" value="Ribonuclease H-like"/>
    <property type="match status" value="1"/>
</dbReference>
<dbReference type="GO" id="GO:0043153">
    <property type="term" value="P:entrainment of circadian clock by photoperiod"/>
    <property type="evidence" value="ECO:0007669"/>
    <property type="project" value="TreeGrafter"/>
</dbReference>
<feature type="region of interest" description="Disordered" evidence="6">
    <location>
        <begin position="1"/>
        <end position="23"/>
    </location>
</feature>
<comment type="cofactor">
    <cofactor evidence="4">
        <name>FAD</name>
        <dbReference type="ChEBI" id="CHEBI:57692"/>
    </cofactor>
    <text evidence="4">Binds 1 FAD per subunit.</text>
</comment>
<dbReference type="Pfam" id="PF03441">
    <property type="entry name" value="FAD_binding_7"/>
    <property type="match status" value="1"/>
</dbReference>
<evidence type="ECO:0000256" key="3">
    <source>
        <dbReference type="ARBA" id="ARBA00022827"/>
    </source>
</evidence>
<feature type="site" description="Electron transfer via tryptophanyl radical" evidence="5">
    <location>
        <position position="1041"/>
    </location>
</feature>
<dbReference type="InterPro" id="IPR002081">
    <property type="entry name" value="Cryptochrome/DNA_photolyase_1"/>
</dbReference>
<evidence type="ECO:0000256" key="2">
    <source>
        <dbReference type="ARBA" id="ARBA00022630"/>
    </source>
</evidence>
<feature type="site" description="Electron transfer via tryptophanyl radical" evidence="5">
    <location>
        <position position="1018"/>
    </location>
</feature>
<dbReference type="Pfam" id="PF01612">
    <property type="entry name" value="DNA_pol_A_exo1"/>
    <property type="match status" value="1"/>
</dbReference>
<dbReference type="Pfam" id="PF12796">
    <property type="entry name" value="Ank_2"/>
    <property type="match status" value="1"/>
</dbReference>
<keyword evidence="3 4" id="KW-0274">FAD</keyword>
<dbReference type="Proteomes" id="UP000604046">
    <property type="component" value="Unassembled WGS sequence"/>
</dbReference>
<evidence type="ECO:0000313" key="8">
    <source>
        <dbReference type="EMBL" id="CAE7432218.1"/>
    </source>
</evidence>
<feature type="binding site" evidence="4">
    <location>
        <begin position="1031"/>
        <end position="1033"/>
    </location>
    <ligand>
        <name>FAD</name>
        <dbReference type="ChEBI" id="CHEBI:57692"/>
    </ligand>
</feature>
<comment type="similarity">
    <text evidence="1">Belongs to the DNA photolyase class-1 family.</text>
</comment>
<evidence type="ECO:0000256" key="6">
    <source>
        <dbReference type="SAM" id="MobiDB-lite"/>
    </source>
</evidence>
<dbReference type="GO" id="GO:0005634">
    <property type="term" value="C:nucleus"/>
    <property type="evidence" value="ECO:0007669"/>
    <property type="project" value="TreeGrafter"/>
</dbReference>
<dbReference type="GO" id="GO:0008408">
    <property type="term" value="F:3'-5' exonuclease activity"/>
    <property type="evidence" value="ECO:0007669"/>
    <property type="project" value="InterPro"/>
</dbReference>
<dbReference type="GO" id="GO:0005737">
    <property type="term" value="C:cytoplasm"/>
    <property type="evidence" value="ECO:0007669"/>
    <property type="project" value="TreeGrafter"/>
</dbReference>
<dbReference type="Gene3D" id="3.30.420.10">
    <property type="entry name" value="Ribonuclease H-like superfamily/Ribonuclease H"/>
    <property type="match status" value="1"/>
</dbReference>
<dbReference type="GO" id="GO:0003904">
    <property type="term" value="F:deoxyribodipyrimidine photo-lyase activity"/>
    <property type="evidence" value="ECO:0007669"/>
    <property type="project" value="TreeGrafter"/>
</dbReference>
<dbReference type="Gene3D" id="1.10.579.10">
    <property type="entry name" value="DNA Cyclobutane Dipyrimidine Photolyase, subunit A, domain 3"/>
    <property type="match status" value="1"/>
</dbReference>
<feature type="domain" description="3'-5' exonuclease" evidence="7">
    <location>
        <begin position="688"/>
        <end position="866"/>
    </location>
</feature>